<proteinExistence type="predicted"/>
<dbReference type="Pfam" id="PF07687">
    <property type="entry name" value="M20_dimer"/>
    <property type="match status" value="1"/>
</dbReference>
<evidence type="ECO:0000259" key="1">
    <source>
        <dbReference type="Pfam" id="PF07687"/>
    </source>
</evidence>
<organism evidence="2 3">
    <name type="scientific">Acetobacterium malicum</name>
    <dbReference type="NCBI Taxonomy" id="52692"/>
    <lineage>
        <taxon>Bacteria</taxon>
        <taxon>Bacillati</taxon>
        <taxon>Bacillota</taxon>
        <taxon>Clostridia</taxon>
        <taxon>Eubacteriales</taxon>
        <taxon>Eubacteriaceae</taxon>
        <taxon>Acetobacterium</taxon>
    </lineage>
</organism>
<gene>
    <name evidence="2" type="ORF">GH811_14370</name>
</gene>
<dbReference type="InterPro" id="IPR017439">
    <property type="entry name" value="Amidohydrolase"/>
</dbReference>
<dbReference type="CDD" id="cd03886">
    <property type="entry name" value="M20_Acy1"/>
    <property type="match status" value="1"/>
</dbReference>
<name>A0ABR6YZV6_9FIRM</name>
<dbReference type="Gene3D" id="3.40.630.10">
    <property type="entry name" value="Zn peptidases"/>
    <property type="match status" value="1"/>
</dbReference>
<keyword evidence="3" id="KW-1185">Reference proteome</keyword>
<dbReference type="EMBL" id="WJBE01000016">
    <property type="protein sequence ID" value="MBC3900797.1"/>
    <property type="molecule type" value="Genomic_DNA"/>
</dbReference>
<dbReference type="RefSeq" id="WP_186894954.1">
    <property type="nucleotide sequence ID" value="NZ_WJBE01000016.1"/>
</dbReference>
<comment type="caution">
    <text evidence="2">The sequence shown here is derived from an EMBL/GenBank/DDBJ whole genome shotgun (WGS) entry which is preliminary data.</text>
</comment>
<reference evidence="2 3" key="1">
    <citation type="journal article" date="2020" name="mSystems">
        <title>Defining Genomic and Predicted Metabolic Features of the Acetobacterium Genus.</title>
        <authorList>
            <person name="Ross D.E."/>
            <person name="Marshall C.W."/>
            <person name="Gulliver D."/>
            <person name="May H.D."/>
            <person name="Norman R.S."/>
        </authorList>
    </citation>
    <scope>NUCLEOTIDE SEQUENCE [LARGE SCALE GENOMIC DNA]</scope>
    <source>
        <strain evidence="2 3">DSM 4132</strain>
    </source>
</reference>
<dbReference type="PIRSF" id="PIRSF005962">
    <property type="entry name" value="Pept_M20D_amidohydro"/>
    <property type="match status" value="1"/>
</dbReference>
<dbReference type="PANTHER" id="PTHR11014">
    <property type="entry name" value="PEPTIDASE M20 FAMILY MEMBER"/>
    <property type="match status" value="1"/>
</dbReference>
<evidence type="ECO:0000313" key="2">
    <source>
        <dbReference type="EMBL" id="MBC3900797.1"/>
    </source>
</evidence>
<dbReference type="InterPro" id="IPR002933">
    <property type="entry name" value="Peptidase_M20"/>
</dbReference>
<evidence type="ECO:0000313" key="3">
    <source>
        <dbReference type="Proteomes" id="UP000622405"/>
    </source>
</evidence>
<dbReference type="InterPro" id="IPR036264">
    <property type="entry name" value="Bact_exopeptidase_dim_dom"/>
</dbReference>
<dbReference type="Gene3D" id="3.30.70.360">
    <property type="match status" value="1"/>
</dbReference>
<sequence>MQYSELVKNYQNEAMQLRRELHRIPEEGFDLEKTQAYLVNYLVNLGYQPEKVCETGLILYIRGQCDDDPIAFRADMDALCIREEAEHDYVSQHPGWMHACGHDGHMTMNLLLAKYLADFPNQRKRSVLLIFQPGEEGPGGAKPMIDAGIFKKYPVKAIFGYHLFPFIEEGKLGTKSGPMMGQNSEFFITVHGISGHAAEPQRSMDAIVASASLITAFQSIVSRNTNPMESVVISIGLLNGGTRVNVVADEVKLGGTIRSFSDKSHAKLHQRVGEVVKGVELTHGCKIELEFVDMYPPVINNERLYRIFEELTPLENRVRFRKVMLSEDFSYFQKEVPGLYIGLGTGNEEKGYNKNLHTSDFNFDEVVLLKGLEASLKFINYSKKY</sequence>
<dbReference type="NCBIfam" id="TIGR01891">
    <property type="entry name" value="amidohydrolases"/>
    <property type="match status" value="1"/>
</dbReference>
<dbReference type="PANTHER" id="PTHR11014:SF98">
    <property type="entry name" value="N-ACETYLDIAMINOPIMELATE DEACETYLASE"/>
    <property type="match status" value="1"/>
</dbReference>
<dbReference type="SUPFAM" id="SSF53187">
    <property type="entry name" value="Zn-dependent exopeptidases"/>
    <property type="match status" value="1"/>
</dbReference>
<dbReference type="Pfam" id="PF01546">
    <property type="entry name" value="Peptidase_M20"/>
    <property type="match status" value="1"/>
</dbReference>
<accession>A0ABR6YZV6</accession>
<feature type="domain" description="Peptidase M20 dimerisation" evidence="1">
    <location>
        <begin position="186"/>
        <end position="272"/>
    </location>
</feature>
<protein>
    <submittedName>
        <fullName evidence="2">Amidohydrolase</fullName>
    </submittedName>
</protein>
<dbReference type="Proteomes" id="UP000622405">
    <property type="component" value="Unassembled WGS sequence"/>
</dbReference>
<dbReference type="InterPro" id="IPR011650">
    <property type="entry name" value="Peptidase_M20_dimer"/>
</dbReference>
<dbReference type="SUPFAM" id="SSF55031">
    <property type="entry name" value="Bacterial exopeptidase dimerisation domain"/>
    <property type="match status" value="1"/>
</dbReference>